<dbReference type="AlphaFoldDB" id="A0A3Q7FAF7"/>
<dbReference type="Gramene" id="Solyc02g088020.1.1">
    <property type="protein sequence ID" value="Solyc02g088020.1.1.1"/>
    <property type="gene ID" value="Solyc02g088020.1"/>
</dbReference>
<reference evidence="1" key="1">
    <citation type="journal article" date="2012" name="Nature">
        <title>The tomato genome sequence provides insights into fleshy fruit evolution.</title>
        <authorList>
            <consortium name="Tomato Genome Consortium"/>
        </authorList>
    </citation>
    <scope>NUCLEOTIDE SEQUENCE [LARGE SCALE GENOMIC DNA]</scope>
    <source>
        <strain evidence="1">cv. Heinz 1706</strain>
    </source>
</reference>
<name>A0A3Q7FAF7_SOLLC</name>
<accession>A0A3Q7FAF7</accession>
<proteinExistence type="predicted"/>
<evidence type="ECO:0000313" key="1">
    <source>
        <dbReference type="EnsemblPlants" id="Solyc02g088020.1.1.1"/>
    </source>
</evidence>
<evidence type="ECO:0000313" key="2">
    <source>
        <dbReference type="Proteomes" id="UP000004994"/>
    </source>
</evidence>
<dbReference type="PaxDb" id="4081-Solyc02g088020.1.1"/>
<dbReference type="InParanoid" id="A0A3Q7FAF7"/>
<sequence>MLLRQSNCAIAAGGGCGCSRKDLLLVFIVYLMNQFPDNKFILCIYSSSWI</sequence>
<dbReference type="EnsemblPlants" id="Solyc02g088020.1.1">
    <property type="protein sequence ID" value="Solyc02g088020.1.1.1"/>
    <property type="gene ID" value="Solyc02g088020.1"/>
</dbReference>
<keyword evidence="2" id="KW-1185">Reference proteome</keyword>
<dbReference type="PROSITE" id="PS51257">
    <property type="entry name" value="PROKAR_LIPOPROTEIN"/>
    <property type="match status" value="1"/>
</dbReference>
<protein>
    <submittedName>
        <fullName evidence="1">Uncharacterized protein</fullName>
    </submittedName>
</protein>
<dbReference type="Proteomes" id="UP000004994">
    <property type="component" value="Chromosome 2"/>
</dbReference>
<organism evidence="1">
    <name type="scientific">Solanum lycopersicum</name>
    <name type="common">Tomato</name>
    <name type="synonym">Lycopersicon esculentum</name>
    <dbReference type="NCBI Taxonomy" id="4081"/>
    <lineage>
        <taxon>Eukaryota</taxon>
        <taxon>Viridiplantae</taxon>
        <taxon>Streptophyta</taxon>
        <taxon>Embryophyta</taxon>
        <taxon>Tracheophyta</taxon>
        <taxon>Spermatophyta</taxon>
        <taxon>Magnoliopsida</taxon>
        <taxon>eudicotyledons</taxon>
        <taxon>Gunneridae</taxon>
        <taxon>Pentapetalae</taxon>
        <taxon>asterids</taxon>
        <taxon>lamiids</taxon>
        <taxon>Solanales</taxon>
        <taxon>Solanaceae</taxon>
        <taxon>Solanoideae</taxon>
        <taxon>Solaneae</taxon>
        <taxon>Solanum</taxon>
        <taxon>Solanum subgen. Lycopersicon</taxon>
    </lineage>
</organism>
<reference evidence="1" key="2">
    <citation type="submission" date="2019-01" db="UniProtKB">
        <authorList>
            <consortium name="EnsemblPlants"/>
        </authorList>
    </citation>
    <scope>IDENTIFICATION</scope>
    <source>
        <strain evidence="1">cv. Heinz 1706</strain>
    </source>
</reference>